<dbReference type="PANTHER" id="PTHR22599">
    <property type="entry name" value="MPS ONE BINDER KINASE ACTIVATOR-LIKE MOB"/>
    <property type="match status" value="1"/>
</dbReference>
<dbReference type="Pfam" id="PF03637">
    <property type="entry name" value="Mob1_phocein"/>
    <property type="match status" value="1"/>
</dbReference>
<dbReference type="Gene3D" id="1.20.140.30">
    <property type="entry name" value="MOB kinase activator"/>
    <property type="match status" value="1"/>
</dbReference>
<name>A0ABQ8TUV4_PERAM</name>
<comment type="caution">
    <text evidence="2">The sequence shown here is derived from an EMBL/GenBank/DDBJ whole genome shotgun (WGS) entry which is preliminary data.</text>
</comment>
<feature type="compositionally biased region" description="Basic and acidic residues" evidence="1">
    <location>
        <begin position="295"/>
        <end position="309"/>
    </location>
</feature>
<dbReference type="InterPro" id="IPR005301">
    <property type="entry name" value="MOB_kinase_act_fam"/>
</dbReference>
<keyword evidence="3" id="KW-1185">Reference proteome</keyword>
<feature type="compositionally biased region" description="Polar residues" evidence="1">
    <location>
        <begin position="284"/>
        <end position="293"/>
    </location>
</feature>
<evidence type="ECO:0000313" key="2">
    <source>
        <dbReference type="EMBL" id="KAJ4450463.1"/>
    </source>
</evidence>
<dbReference type="InterPro" id="IPR036703">
    <property type="entry name" value="MOB_kinase_act_sf"/>
</dbReference>
<dbReference type="EMBL" id="JAJSOF020000003">
    <property type="protein sequence ID" value="KAJ4450463.1"/>
    <property type="molecule type" value="Genomic_DNA"/>
</dbReference>
<accession>A0ABQ8TUV4</accession>
<evidence type="ECO:0000256" key="1">
    <source>
        <dbReference type="SAM" id="MobiDB-lite"/>
    </source>
</evidence>
<dbReference type="Proteomes" id="UP001148838">
    <property type="component" value="Unassembled WGS sequence"/>
</dbReference>
<protein>
    <submittedName>
        <fullName evidence="2">Mitotic exit network component</fullName>
    </submittedName>
</protein>
<feature type="region of interest" description="Disordered" evidence="1">
    <location>
        <begin position="237"/>
        <end position="317"/>
    </location>
</feature>
<dbReference type="SUPFAM" id="SSF101152">
    <property type="entry name" value="Mob1/phocein"/>
    <property type="match status" value="1"/>
</dbReference>
<reference evidence="2 3" key="1">
    <citation type="journal article" date="2022" name="Allergy">
        <title>Genome assembly and annotation of Periplaneta americana reveal a comprehensive cockroach allergen profile.</title>
        <authorList>
            <person name="Wang L."/>
            <person name="Xiong Q."/>
            <person name="Saelim N."/>
            <person name="Wang L."/>
            <person name="Nong W."/>
            <person name="Wan A.T."/>
            <person name="Shi M."/>
            <person name="Liu X."/>
            <person name="Cao Q."/>
            <person name="Hui J.H.L."/>
            <person name="Sookrung N."/>
            <person name="Leung T.F."/>
            <person name="Tungtrongchitr A."/>
            <person name="Tsui S.K.W."/>
        </authorList>
    </citation>
    <scope>NUCLEOTIDE SEQUENCE [LARGE SCALE GENOMIC DNA]</scope>
    <source>
        <strain evidence="2">PWHHKU_190912</strain>
    </source>
</reference>
<sequence>MDTLTLVPEKVGGVLGTVVQQCLSSLCPRKARRKDKEPSTPCPDDPKLYLEEAVLERKLPDIDLRVLVDLPAGLDYNEWLASHTIAFFDHINLVYGTISEFCTMSGCPDMTGPGLRTYLWFDDKGKKTRVAAPQYIDYVMTFTQKTISDESIFPTKYANEFPSSFESIVRKILRLLFHVLAHLYHCHFREVVLLNLHAHLNCVFAHLTLFNHRFQLIELKETEILQDLVLALKVHSDGTDTNSDEDKKCGGSDGDAAASTEGSQPSADVPCDVEDRNVSKSDLILTSTPTVDVSNEEKEVRSCETKEVCQDNVASGH</sequence>
<proteinExistence type="predicted"/>
<evidence type="ECO:0000313" key="3">
    <source>
        <dbReference type="Proteomes" id="UP001148838"/>
    </source>
</evidence>
<dbReference type="SMART" id="SM01388">
    <property type="entry name" value="Mob1_phocein"/>
    <property type="match status" value="1"/>
</dbReference>
<organism evidence="2 3">
    <name type="scientific">Periplaneta americana</name>
    <name type="common">American cockroach</name>
    <name type="synonym">Blatta americana</name>
    <dbReference type="NCBI Taxonomy" id="6978"/>
    <lineage>
        <taxon>Eukaryota</taxon>
        <taxon>Metazoa</taxon>
        <taxon>Ecdysozoa</taxon>
        <taxon>Arthropoda</taxon>
        <taxon>Hexapoda</taxon>
        <taxon>Insecta</taxon>
        <taxon>Pterygota</taxon>
        <taxon>Neoptera</taxon>
        <taxon>Polyneoptera</taxon>
        <taxon>Dictyoptera</taxon>
        <taxon>Blattodea</taxon>
        <taxon>Blattoidea</taxon>
        <taxon>Blattidae</taxon>
        <taxon>Blattinae</taxon>
        <taxon>Periplaneta</taxon>
    </lineage>
</organism>
<gene>
    <name evidence="2" type="primary">MOB1</name>
    <name evidence="2" type="ORF">ANN_01888</name>
</gene>
<feature type="compositionally biased region" description="Basic and acidic residues" evidence="1">
    <location>
        <begin position="237"/>
        <end position="250"/>
    </location>
</feature>